<dbReference type="SUPFAM" id="SSF53098">
    <property type="entry name" value="Ribonuclease H-like"/>
    <property type="match status" value="1"/>
</dbReference>
<dbReference type="AlphaFoldDB" id="A0A564ZG55"/>
<keyword evidence="6" id="KW-0347">Helicase</keyword>
<dbReference type="GO" id="GO:0006289">
    <property type="term" value="P:nucleotide-excision repair"/>
    <property type="evidence" value="ECO:0007669"/>
    <property type="project" value="TreeGrafter"/>
</dbReference>
<keyword evidence="1" id="KW-0547">Nucleotide-binding</keyword>
<dbReference type="Pfam" id="PF09369">
    <property type="entry name" value="MZB"/>
    <property type="match status" value="1"/>
</dbReference>
<accession>A0A564ZG55</accession>
<evidence type="ECO:0000256" key="1">
    <source>
        <dbReference type="ARBA" id="ARBA00022741"/>
    </source>
</evidence>
<dbReference type="CDD" id="cd17923">
    <property type="entry name" value="DEXHc_Hrq1-like"/>
    <property type="match status" value="1"/>
</dbReference>
<dbReference type="SUPFAM" id="SSF52540">
    <property type="entry name" value="P-loop containing nucleoside triphosphate hydrolases"/>
    <property type="match status" value="2"/>
</dbReference>
<dbReference type="Pfam" id="PF00271">
    <property type="entry name" value="Helicase_C"/>
    <property type="match status" value="1"/>
</dbReference>
<dbReference type="PROSITE" id="PS51192">
    <property type="entry name" value="HELICASE_ATP_BIND_1"/>
    <property type="match status" value="1"/>
</dbReference>
<evidence type="ECO:0000256" key="2">
    <source>
        <dbReference type="ARBA" id="ARBA00022840"/>
    </source>
</evidence>
<evidence type="ECO:0000313" key="6">
    <source>
        <dbReference type="EMBL" id="VUZ84331.1"/>
    </source>
</evidence>
<dbReference type="GO" id="GO:0043138">
    <property type="term" value="F:3'-5' DNA helicase activity"/>
    <property type="evidence" value="ECO:0007669"/>
    <property type="project" value="TreeGrafter"/>
</dbReference>
<dbReference type="InterPro" id="IPR018973">
    <property type="entry name" value="MZB"/>
</dbReference>
<dbReference type="PROSITE" id="PS51194">
    <property type="entry name" value="HELICASE_CTER"/>
    <property type="match status" value="1"/>
</dbReference>
<dbReference type="GO" id="GO:0003676">
    <property type="term" value="F:nucleic acid binding"/>
    <property type="evidence" value="ECO:0007669"/>
    <property type="project" value="InterPro"/>
</dbReference>
<dbReference type="Proteomes" id="UP000334340">
    <property type="component" value="Unassembled WGS sequence"/>
</dbReference>
<reference evidence="6 7" key="1">
    <citation type="submission" date="2019-07" db="EMBL/GenBank/DDBJ databases">
        <authorList>
            <person name="Cremers G."/>
        </authorList>
    </citation>
    <scope>NUCLEOTIDE SEQUENCE [LARGE SCALE GENOMIC DNA]</scope>
</reference>
<dbReference type="Pfam" id="PF13482">
    <property type="entry name" value="RNase_H_2"/>
    <property type="match status" value="1"/>
</dbReference>
<evidence type="ECO:0000259" key="5">
    <source>
        <dbReference type="PROSITE" id="PS51194"/>
    </source>
</evidence>
<dbReference type="CDD" id="cd18797">
    <property type="entry name" value="SF2_C_Hrq"/>
    <property type="match status" value="1"/>
</dbReference>
<dbReference type="InterPro" id="IPR012337">
    <property type="entry name" value="RNaseH-like_sf"/>
</dbReference>
<organism evidence="6 7">
    <name type="scientific">Candidatus Methylomirabilis lanthanidiphila</name>
    <dbReference type="NCBI Taxonomy" id="2211376"/>
    <lineage>
        <taxon>Bacteria</taxon>
        <taxon>Candidatus Methylomirabilota</taxon>
        <taxon>Candidatus Methylomirabilia</taxon>
        <taxon>Candidatus Methylomirabilales</taxon>
        <taxon>Candidatus Methylomirabilaceae</taxon>
        <taxon>Candidatus Methylomirabilis</taxon>
    </lineage>
</organism>
<evidence type="ECO:0000256" key="3">
    <source>
        <dbReference type="SAM" id="MobiDB-lite"/>
    </source>
</evidence>
<feature type="region of interest" description="Disordered" evidence="3">
    <location>
        <begin position="1"/>
        <end position="38"/>
    </location>
</feature>
<feature type="domain" description="Helicase C-terminal" evidence="5">
    <location>
        <begin position="305"/>
        <end position="478"/>
    </location>
</feature>
<dbReference type="InterPro" id="IPR011545">
    <property type="entry name" value="DEAD/DEAH_box_helicase_dom"/>
</dbReference>
<dbReference type="EMBL" id="CABIKM010000011">
    <property type="protein sequence ID" value="VUZ84331.1"/>
    <property type="molecule type" value="Genomic_DNA"/>
</dbReference>
<dbReference type="GO" id="GO:0036297">
    <property type="term" value="P:interstrand cross-link repair"/>
    <property type="evidence" value="ECO:0007669"/>
    <property type="project" value="TreeGrafter"/>
</dbReference>
<dbReference type="InterPro" id="IPR036397">
    <property type="entry name" value="RNaseH_sf"/>
</dbReference>
<keyword evidence="7" id="KW-1185">Reference proteome</keyword>
<dbReference type="Pfam" id="PF22982">
    <property type="entry name" value="WHD_HRQ1"/>
    <property type="match status" value="1"/>
</dbReference>
<proteinExistence type="predicted"/>
<name>A0A564ZG55_9BACT</name>
<dbReference type="InterPro" id="IPR038720">
    <property type="entry name" value="YprB_RNase_H-like_dom"/>
</dbReference>
<dbReference type="PANTHER" id="PTHR47957:SF3">
    <property type="entry name" value="ATP-DEPENDENT HELICASE HRQ1"/>
    <property type="match status" value="1"/>
</dbReference>
<sequence length="999" mass="111619">MATSNRRRQTGFDPQRLSMMRPVKAHPAGRSPSPPSLPHVDRFVDELRQGYATRGHPVHLRKIPSKSPSYADLGDPLPEPLWDALRRIGVDRLYTHQCAAIEAARAGRHPLVVTSTASGKSLTYLLPILEHLLADRSARALLLFPIKALEQDQLKTLQTLLPPGAGIEAAIVDGDTPASRREKLRANPPQLLLSNPDLLHLSLLPYHAQWRELWRNLRYVVLDELHTYRGVFGSHIAHVLRRLRRVAAAYGAQPQFIACSATISNPAGLSEQLTGHTFHVIDADGAPQQGKHFLLINPTGSAYTEATDLLLQCLRKGLKTIAFAKARKIAELIAMWARQTDPTLGGRLAAYRAGFRADERRAVEQGLFSEQLSGVVTTSALELGIDVGGLDACLLVGYPGSITSTWQRGGRVGRGRREALIILIALPDALDQYFFRHPDDFFGRPFEAAIVDPANRQILTAHLVAAASEVPLRTDDPFYAAEKDLIRALHDQGRLLLSADGTEWYARERNPQRRINIRSLGEACAILDQAGRAIGTIDGIRAVHECHPGAVYLHQGQQYEILNLDLVQHKVHVRPVSIDYYTTPLAEKDTEVLEIMESMEHQGIPYHLGRLKVTERVLGYERRRIFGQDKIGSYRLDLPPHTFETVGLWFEVPDGLKAMVEQTGSHFMGSIHAVEHAMISLFPLYALCDRSDIGGISYPIHPQVGRAAIFIYDGYPGGIGLTERGFQVLPELFLKTRQLLDECTCEAGCPSCVHSPKCGSGNKPLDKQGASLTLQGLLGETPWTDTRRPRPDHLVAAVSHPRKEDDADTTTAAPCAVVFDLETQRSADDVGGWDQRHRMGLAVGVVYDLDRAEFRVYTEPQVDALIRDLVRARLVVGFNLRRFDFDVLRAYADVDWNSLPTLDILECVYRRLGFRLKLDHLAQETLGERKSADGLQSLAWFKAGEIERVIEYCKQDVLLTKRLYDFGRQHGYLLYRDIQGRAVRLPVDFDENLFSRQSR</sequence>
<gene>
    <name evidence="6" type="ORF">MELA_00702</name>
</gene>
<dbReference type="GO" id="GO:0005524">
    <property type="term" value="F:ATP binding"/>
    <property type="evidence" value="ECO:0007669"/>
    <property type="project" value="UniProtKB-KW"/>
</dbReference>
<dbReference type="Gene3D" id="3.30.420.10">
    <property type="entry name" value="Ribonuclease H-like superfamily/Ribonuclease H"/>
    <property type="match status" value="1"/>
</dbReference>
<dbReference type="Pfam" id="PF00270">
    <property type="entry name" value="DEAD"/>
    <property type="match status" value="1"/>
</dbReference>
<dbReference type="Gene3D" id="3.40.50.300">
    <property type="entry name" value="P-loop containing nucleotide triphosphate hydrolases"/>
    <property type="match status" value="2"/>
</dbReference>
<dbReference type="InterPro" id="IPR055227">
    <property type="entry name" value="HRQ1_WHD"/>
</dbReference>
<dbReference type="InterPro" id="IPR001650">
    <property type="entry name" value="Helicase_C-like"/>
</dbReference>
<dbReference type="InterPro" id="IPR014001">
    <property type="entry name" value="Helicase_ATP-bd"/>
</dbReference>
<evidence type="ECO:0000313" key="7">
    <source>
        <dbReference type="Proteomes" id="UP000334340"/>
    </source>
</evidence>
<evidence type="ECO:0000259" key="4">
    <source>
        <dbReference type="PROSITE" id="PS51192"/>
    </source>
</evidence>
<dbReference type="SMART" id="SM00487">
    <property type="entry name" value="DEXDc"/>
    <property type="match status" value="1"/>
</dbReference>
<protein>
    <submittedName>
        <fullName evidence="6">Putative ATP-dependent helicase Lhr</fullName>
    </submittedName>
</protein>
<dbReference type="PANTHER" id="PTHR47957">
    <property type="entry name" value="ATP-DEPENDENT HELICASE HRQ1"/>
    <property type="match status" value="1"/>
</dbReference>
<dbReference type="InterPro" id="IPR027417">
    <property type="entry name" value="P-loop_NTPase"/>
</dbReference>
<keyword evidence="2" id="KW-0067">ATP-binding</keyword>
<dbReference type="SMART" id="SM00490">
    <property type="entry name" value="HELICc"/>
    <property type="match status" value="1"/>
</dbReference>
<keyword evidence="6" id="KW-0378">Hydrolase</keyword>
<feature type="domain" description="Helicase ATP-binding" evidence="4">
    <location>
        <begin position="101"/>
        <end position="281"/>
    </location>
</feature>